<dbReference type="InterPro" id="IPR003718">
    <property type="entry name" value="OsmC/Ohr_fam"/>
</dbReference>
<gene>
    <name evidence="1" type="ORF">KDA27_23520</name>
</gene>
<protein>
    <submittedName>
        <fullName evidence="1">OsmC family protein</fullName>
    </submittedName>
</protein>
<dbReference type="Gene3D" id="3.30.300.20">
    <property type="match status" value="1"/>
</dbReference>
<accession>A0A956SHT3</accession>
<name>A0A956SHT3_UNCEI</name>
<organism evidence="1 2">
    <name type="scientific">Eiseniibacteriota bacterium</name>
    <dbReference type="NCBI Taxonomy" id="2212470"/>
    <lineage>
        <taxon>Bacteria</taxon>
        <taxon>Candidatus Eiseniibacteriota</taxon>
    </lineage>
</organism>
<dbReference type="PANTHER" id="PTHR34352">
    <property type="entry name" value="PROTEIN YHFA"/>
    <property type="match status" value="1"/>
</dbReference>
<dbReference type="Pfam" id="PF02566">
    <property type="entry name" value="OsmC"/>
    <property type="match status" value="1"/>
</dbReference>
<dbReference type="EMBL" id="JAGQHS010000211">
    <property type="protein sequence ID" value="MCA9758783.1"/>
    <property type="molecule type" value="Genomic_DNA"/>
</dbReference>
<dbReference type="AlphaFoldDB" id="A0A956SHT3"/>
<dbReference type="PANTHER" id="PTHR34352:SF1">
    <property type="entry name" value="PROTEIN YHFA"/>
    <property type="match status" value="1"/>
</dbReference>
<evidence type="ECO:0000313" key="2">
    <source>
        <dbReference type="Proteomes" id="UP000739538"/>
    </source>
</evidence>
<sequence>MKKARAVHLKGVTFLGITDSKHWVPMDGPEEFGGSDAGIRPKELLLLALAGCTGSDVASMLNKMRVPYTKFEVDIEAEMSDEHPKVYTKIVVVYRFWGEELDTSKLERAIELSETRYCGVSAMLRSTVDLSSRYEINPEETAFTAEA</sequence>
<dbReference type="Proteomes" id="UP000739538">
    <property type="component" value="Unassembled WGS sequence"/>
</dbReference>
<reference evidence="1" key="2">
    <citation type="journal article" date="2021" name="Microbiome">
        <title>Successional dynamics and alternative stable states in a saline activated sludge microbial community over 9 years.</title>
        <authorList>
            <person name="Wang Y."/>
            <person name="Ye J."/>
            <person name="Ju F."/>
            <person name="Liu L."/>
            <person name="Boyd J.A."/>
            <person name="Deng Y."/>
            <person name="Parks D.H."/>
            <person name="Jiang X."/>
            <person name="Yin X."/>
            <person name="Woodcroft B.J."/>
            <person name="Tyson G.W."/>
            <person name="Hugenholtz P."/>
            <person name="Polz M.F."/>
            <person name="Zhang T."/>
        </authorList>
    </citation>
    <scope>NUCLEOTIDE SEQUENCE</scope>
    <source>
        <strain evidence="1">HKST-UBA02</strain>
    </source>
</reference>
<dbReference type="InterPro" id="IPR036102">
    <property type="entry name" value="OsmC/Ohrsf"/>
</dbReference>
<dbReference type="SUPFAM" id="SSF82784">
    <property type="entry name" value="OsmC-like"/>
    <property type="match status" value="1"/>
</dbReference>
<proteinExistence type="predicted"/>
<reference evidence="1" key="1">
    <citation type="submission" date="2020-04" db="EMBL/GenBank/DDBJ databases">
        <authorList>
            <person name="Zhang T."/>
        </authorList>
    </citation>
    <scope>NUCLEOTIDE SEQUENCE</scope>
    <source>
        <strain evidence="1">HKST-UBA02</strain>
    </source>
</reference>
<dbReference type="InterPro" id="IPR015946">
    <property type="entry name" value="KH_dom-like_a/b"/>
</dbReference>
<comment type="caution">
    <text evidence="1">The sequence shown here is derived from an EMBL/GenBank/DDBJ whole genome shotgun (WGS) entry which is preliminary data.</text>
</comment>
<evidence type="ECO:0000313" key="1">
    <source>
        <dbReference type="EMBL" id="MCA9758783.1"/>
    </source>
</evidence>